<comment type="caution">
    <text evidence="4">The sequence shown here is derived from an EMBL/GenBank/DDBJ whole genome shotgun (WGS) entry which is preliminary data.</text>
</comment>
<gene>
    <name evidence="4" type="ORF">M0812_13010</name>
</gene>
<dbReference type="PANTHER" id="PTHR24070">
    <property type="entry name" value="RAS, DI-RAS, AND RHEB FAMILY MEMBERS OF SMALL GTPASE SUPERFAMILY"/>
    <property type="match status" value="1"/>
</dbReference>
<dbReference type="AlphaFoldDB" id="A0AAV7ZJW5"/>
<dbReference type="SMART" id="SM00173">
    <property type="entry name" value="RAS"/>
    <property type="match status" value="1"/>
</dbReference>
<sequence length="277" mass="32893">MTEDKLVVLGESGVGKSTLINQFVHSIFIEVYDPTIEDVYLKEVKIDDEWHLLDILDTFEYEEYTPMKEIWLRVGEAFLIVYSITNRRSFDKVATILEEVKMMQEYSDYVSITLVGYKCDLENERQISREEGQDLAKTFNCPFFETSAKDRINVDESFFSLAREKKFQNEKRLEKKASIKREKSLKKKQSLKCFLIKQRIDKKTLKRKTNIRSSMIKGERVHGGGTFDIYYEKKLVFSRVQKRRYPGETELLELIEKEKKVTIELKKEKEKEKEEEK</sequence>
<dbReference type="PROSITE" id="PS51421">
    <property type="entry name" value="RAS"/>
    <property type="match status" value="1"/>
</dbReference>
<keyword evidence="3" id="KW-0676">Redox-active center</keyword>
<dbReference type="InterPro" id="IPR020849">
    <property type="entry name" value="Small_GTPase_Ras-type"/>
</dbReference>
<dbReference type="Proteomes" id="UP001146793">
    <property type="component" value="Unassembled WGS sequence"/>
</dbReference>
<keyword evidence="1" id="KW-0547">Nucleotide-binding</keyword>
<dbReference type="Gene3D" id="3.40.50.300">
    <property type="entry name" value="P-loop containing nucleotide triphosphate hydrolases"/>
    <property type="match status" value="1"/>
</dbReference>
<dbReference type="CDD" id="cd00876">
    <property type="entry name" value="Ras"/>
    <property type="match status" value="1"/>
</dbReference>
<evidence type="ECO:0000256" key="3">
    <source>
        <dbReference type="ARBA" id="ARBA00023284"/>
    </source>
</evidence>
<dbReference type="SMART" id="SM00175">
    <property type="entry name" value="RAB"/>
    <property type="match status" value="1"/>
</dbReference>
<dbReference type="InterPro" id="IPR011893">
    <property type="entry name" value="Selenoprotein_Rdx-typ"/>
</dbReference>
<dbReference type="SUPFAM" id="SSF52540">
    <property type="entry name" value="P-loop containing nucleoside triphosphate hydrolases"/>
    <property type="match status" value="1"/>
</dbReference>
<evidence type="ECO:0000313" key="4">
    <source>
        <dbReference type="EMBL" id="KAJ3441007.1"/>
    </source>
</evidence>
<protein>
    <submittedName>
        <fullName evidence="4">Ras-like protein</fullName>
    </submittedName>
</protein>
<dbReference type="Pfam" id="PF00071">
    <property type="entry name" value="Ras"/>
    <property type="match status" value="1"/>
</dbReference>
<reference evidence="4" key="1">
    <citation type="submission" date="2022-08" db="EMBL/GenBank/DDBJ databases">
        <title>Novel sulphate-reducing endosymbionts in the free-living metamonad Anaeramoeba.</title>
        <authorList>
            <person name="Jerlstrom-Hultqvist J."/>
            <person name="Cepicka I."/>
            <person name="Gallot-Lavallee L."/>
            <person name="Salas-Leiva D."/>
            <person name="Curtis B.A."/>
            <person name="Zahonova K."/>
            <person name="Pipaliya S."/>
            <person name="Dacks J."/>
            <person name="Roger A.J."/>
        </authorList>
    </citation>
    <scope>NUCLEOTIDE SEQUENCE</scope>
    <source>
        <strain evidence="4">Busselton2</strain>
    </source>
</reference>
<dbReference type="GO" id="GO:0016020">
    <property type="term" value="C:membrane"/>
    <property type="evidence" value="ECO:0007669"/>
    <property type="project" value="InterPro"/>
</dbReference>
<organism evidence="4 5">
    <name type="scientific">Anaeramoeba flamelloides</name>
    <dbReference type="NCBI Taxonomy" id="1746091"/>
    <lineage>
        <taxon>Eukaryota</taxon>
        <taxon>Metamonada</taxon>
        <taxon>Anaeramoebidae</taxon>
        <taxon>Anaeramoeba</taxon>
    </lineage>
</organism>
<dbReference type="FunFam" id="3.40.50.300:FF:001423">
    <property type="entry name" value="Ras family GTPase"/>
    <property type="match status" value="1"/>
</dbReference>
<dbReference type="SMART" id="SM00174">
    <property type="entry name" value="RHO"/>
    <property type="match status" value="1"/>
</dbReference>
<name>A0AAV7ZJW5_9EUKA</name>
<dbReference type="PRINTS" id="PR00449">
    <property type="entry name" value="RASTRNSFRMNG"/>
</dbReference>
<dbReference type="InterPro" id="IPR027417">
    <property type="entry name" value="P-loop_NTPase"/>
</dbReference>
<dbReference type="GO" id="GO:0005525">
    <property type="term" value="F:GTP binding"/>
    <property type="evidence" value="ECO:0007669"/>
    <property type="project" value="UniProtKB-KW"/>
</dbReference>
<dbReference type="NCBIfam" id="TIGR00231">
    <property type="entry name" value="small_GTP"/>
    <property type="match status" value="1"/>
</dbReference>
<evidence type="ECO:0000313" key="5">
    <source>
        <dbReference type="Proteomes" id="UP001146793"/>
    </source>
</evidence>
<dbReference type="Pfam" id="PF10262">
    <property type="entry name" value="Rdx"/>
    <property type="match status" value="1"/>
</dbReference>
<accession>A0AAV7ZJW5</accession>
<dbReference type="PROSITE" id="PS51419">
    <property type="entry name" value="RAB"/>
    <property type="match status" value="1"/>
</dbReference>
<keyword evidence="2" id="KW-0342">GTP-binding</keyword>
<evidence type="ECO:0000256" key="2">
    <source>
        <dbReference type="ARBA" id="ARBA00023134"/>
    </source>
</evidence>
<proteinExistence type="predicted"/>
<dbReference type="GO" id="GO:0007165">
    <property type="term" value="P:signal transduction"/>
    <property type="evidence" value="ECO:0007669"/>
    <property type="project" value="InterPro"/>
</dbReference>
<dbReference type="Gene3D" id="3.40.30.10">
    <property type="entry name" value="Glutaredoxin"/>
    <property type="match status" value="1"/>
</dbReference>
<dbReference type="InterPro" id="IPR005225">
    <property type="entry name" value="Small_GTP-bd"/>
</dbReference>
<dbReference type="GO" id="GO:0003924">
    <property type="term" value="F:GTPase activity"/>
    <property type="evidence" value="ECO:0007669"/>
    <property type="project" value="InterPro"/>
</dbReference>
<dbReference type="InterPro" id="IPR001806">
    <property type="entry name" value="Small_GTPase"/>
</dbReference>
<evidence type="ECO:0000256" key="1">
    <source>
        <dbReference type="ARBA" id="ARBA00022741"/>
    </source>
</evidence>
<dbReference type="EMBL" id="JANTQA010000029">
    <property type="protein sequence ID" value="KAJ3441007.1"/>
    <property type="molecule type" value="Genomic_DNA"/>
</dbReference>